<reference evidence="3" key="2">
    <citation type="submission" date="2017-02" db="EMBL/GenBank/DDBJ databases">
        <title>Sunflower complete genome.</title>
        <authorList>
            <person name="Langlade N."/>
            <person name="Munos S."/>
        </authorList>
    </citation>
    <scope>NUCLEOTIDE SEQUENCE [LARGE SCALE GENOMIC DNA]</scope>
    <source>
        <tissue evidence="3">Leaves</tissue>
    </source>
</reference>
<dbReference type="PANTHER" id="PTHR47718:SF17">
    <property type="entry name" value="PROTEIN FAR1-RELATED SEQUENCE 5-LIKE"/>
    <property type="match status" value="1"/>
</dbReference>
<keyword evidence="4" id="KW-1185">Reference proteome</keyword>
<evidence type="ECO:0000313" key="3">
    <source>
        <dbReference type="EMBL" id="OTF97544.1"/>
    </source>
</evidence>
<organism evidence="3 4">
    <name type="scientific">Helianthus annuus</name>
    <name type="common">Common sunflower</name>
    <dbReference type="NCBI Taxonomy" id="4232"/>
    <lineage>
        <taxon>Eukaryota</taxon>
        <taxon>Viridiplantae</taxon>
        <taxon>Streptophyta</taxon>
        <taxon>Embryophyta</taxon>
        <taxon>Tracheophyta</taxon>
        <taxon>Spermatophyta</taxon>
        <taxon>Magnoliopsida</taxon>
        <taxon>eudicotyledons</taxon>
        <taxon>Gunneridae</taxon>
        <taxon>Pentapetalae</taxon>
        <taxon>asterids</taxon>
        <taxon>campanulids</taxon>
        <taxon>Asterales</taxon>
        <taxon>Asteraceae</taxon>
        <taxon>Asteroideae</taxon>
        <taxon>Heliantheae alliance</taxon>
        <taxon>Heliantheae</taxon>
        <taxon>Helianthus</taxon>
    </lineage>
</organism>
<dbReference type="AlphaFoldDB" id="A0A251SFB8"/>
<dbReference type="InParanoid" id="A0A251SFB8"/>
<evidence type="ECO:0000259" key="1">
    <source>
        <dbReference type="Pfam" id="PF10551"/>
    </source>
</evidence>
<gene>
    <name evidence="3" type="ORF">HannXRQ_Chr14g0435771</name>
    <name evidence="2" type="ORF">HanXRQr2_Chr14g0635281</name>
</gene>
<dbReference type="EMBL" id="CM007903">
    <property type="protein sequence ID" value="OTF97544.1"/>
    <property type="molecule type" value="Genomic_DNA"/>
</dbReference>
<feature type="domain" description="MULE transposase" evidence="1">
    <location>
        <begin position="29"/>
        <end position="84"/>
    </location>
</feature>
<accession>A0A251SFB8</accession>
<dbReference type="Proteomes" id="UP000215914">
    <property type="component" value="Chromosome 14"/>
</dbReference>
<name>A0A251SFB8_HELAN</name>
<dbReference type="PANTHER" id="PTHR47718">
    <property type="entry name" value="OS01G0519700 PROTEIN"/>
    <property type="match status" value="1"/>
</dbReference>
<dbReference type="Pfam" id="PF10551">
    <property type="entry name" value="MULE"/>
    <property type="match status" value="1"/>
</dbReference>
<evidence type="ECO:0000313" key="4">
    <source>
        <dbReference type="Proteomes" id="UP000215914"/>
    </source>
</evidence>
<reference evidence="2 4" key="1">
    <citation type="journal article" date="2017" name="Nature">
        <title>The sunflower genome provides insights into oil metabolism, flowering and Asterid evolution.</title>
        <authorList>
            <person name="Badouin H."/>
            <person name="Gouzy J."/>
            <person name="Grassa C.J."/>
            <person name="Murat F."/>
            <person name="Staton S.E."/>
            <person name="Cottret L."/>
            <person name="Lelandais-Briere C."/>
            <person name="Owens G.L."/>
            <person name="Carrere S."/>
            <person name="Mayjonade B."/>
            <person name="Legrand L."/>
            <person name="Gill N."/>
            <person name="Kane N.C."/>
            <person name="Bowers J.E."/>
            <person name="Hubner S."/>
            <person name="Bellec A."/>
            <person name="Berard A."/>
            <person name="Berges H."/>
            <person name="Blanchet N."/>
            <person name="Boniface M.C."/>
            <person name="Brunel D."/>
            <person name="Catrice O."/>
            <person name="Chaidir N."/>
            <person name="Claudel C."/>
            <person name="Donnadieu C."/>
            <person name="Faraut T."/>
            <person name="Fievet G."/>
            <person name="Helmstetter N."/>
            <person name="King M."/>
            <person name="Knapp S.J."/>
            <person name="Lai Z."/>
            <person name="Le Paslier M.C."/>
            <person name="Lippi Y."/>
            <person name="Lorenzon L."/>
            <person name="Mandel J.R."/>
            <person name="Marage G."/>
            <person name="Marchand G."/>
            <person name="Marquand E."/>
            <person name="Bret-Mestries E."/>
            <person name="Morien E."/>
            <person name="Nambeesan S."/>
            <person name="Nguyen T."/>
            <person name="Pegot-Espagnet P."/>
            <person name="Pouilly N."/>
            <person name="Raftis F."/>
            <person name="Sallet E."/>
            <person name="Schiex T."/>
            <person name="Thomas J."/>
            <person name="Vandecasteele C."/>
            <person name="Vares D."/>
            <person name="Vear F."/>
            <person name="Vautrin S."/>
            <person name="Crespi M."/>
            <person name="Mangin B."/>
            <person name="Burke J.M."/>
            <person name="Salse J."/>
            <person name="Munos S."/>
            <person name="Vincourt P."/>
            <person name="Rieseberg L.H."/>
            <person name="Langlade N.B."/>
        </authorList>
    </citation>
    <scope>NUCLEOTIDE SEQUENCE [LARGE SCALE GENOMIC DNA]</scope>
    <source>
        <strain evidence="4">cv. SF193</strain>
        <tissue evidence="2">Leaves</tissue>
    </source>
</reference>
<reference evidence="2" key="3">
    <citation type="submission" date="2020-06" db="EMBL/GenBank/DDBJ databases">
        <title>Helianthus annuus Genome sequencing and assembly Release 2.</title>
        <authorList>
            <person name="Gouzy J."/>
            <person name="Langlade N."/>
            <person name="Munos S."/>
        </authorList>
    </citation>
    <scope>NUCLEOTIDE SEQUENCE</scope>
    <source>
        <tissue evidence="2">Leaves</tissue>
    </source>
</reference>
<dbReference type="EMBL" id="MNCJ02000329">
    <property type="protein sequence ID" value="KAF5768338.1"/>
    <property type="molecule type" value="Genomic_DNA"/>
</dbReference>
<evidence type="ECO:0000313" key="2">
    <source>
        <dbReference type="EMBL" id="KAF5768338.1"/>
    </source>
</evidence>
<dbReference type="Gramene" id="mRNA:HanXRQr2_Chr14g0635281">
    <property type="protein sequence ID" value="mRNA:HanXRQr2_Chr14g0635281"/>
    <property type="gene ID" value="HanXRQr2_Chr14g0635281"/>
</dbReference>
<proteinExistence type="predicted"/>
<sequence>MPPPEPHKLYFQASNSTHNASQNNLKTGVISFDATYRSNKYSMVFVPFTGIDNHHCNVIFGAALLASETADTYIWLLRVFLKAVVLNQKLLSLTKIQE</sequence>
<dbReference type="STRING" id="4232.A0A251SFB8"/>
<dbReference type="InterPro" id="IPR018289">
    <property type="entry name" value="MULE_transposase_dom"/>
</dbReference>
<protein>
    <submittedName>
        <fullName evidence="2 3">MULE transposase domain, FHY3/FAR1 family</fullName>
    </submittedName>
</protein>